<sequence length="130" mass="15009">MVKERARRRAERLAVLEREKAARARVVQRRERRRALIRRLRPAPFRSAPFRSAPFRPAPFRPARLRPRRRGAGRLTRFTRAQRTGIVVVPLLAAGAVWYLVPELALRILLTIMIILVLPALVVVALGRRL</sequence>
<evidence type="ECO:0000313" key="3">
    <source>
        <dbReference type="Proteomes" id="UP000656042"/>
    </source>
</evidence>
<feature type="transmembrane region" description="Helical" evidence="1">
    <location>
        <begin position="84"/>
        <end position="101"/>
    </location>
</feature>
<protein>
    <submittedName>
        <fullName evidence="2">Uncharacterized protein</fullName>
    </submittedName>
</protein>
<gene>
    <name evidence="2" type="ORF">GCM10012284_00780</name>
</gene>
<reference evidence="2" key="2">
    <citation type="submission" date="2020-09" db="EMBL/GenBank/DDBJ databases">
        <authorList>
            <person name="Sun Q."/>
            <person name="Zhou Y."/>
        </authorList>
    </citation>
    <scope>NUCLEOTIDE SEQUENCE</scope>
    <source>
        <strain evidence="2">CGMCC 4.7299</strain>
    </source>
</reference>
<accession>A0A8J3BUQ4</accession>
<dbReference type="RefSeq" id="WP_189076995.1">
    <property type="nucleotide sequence ID" value="NZ_BMMX01000001.1"/>
</dbReference>
<comment type="caution">
    <text evidence="2">The sequence shown here is derived from an EMBL/GenBank/DDBJ whole genome shotgun (WGS) entry which is preliminary data.</text>
</comment>
<keyword evidence="1" id="KW-0812">Transmembrane</keyword>
<evidence type="ECO:0000313" key="2">
    <source>
        <dbReference type="EMBL" id="GGK70757.1"/>
    </source>
</evidence>
<dbReference type="AlphaFoldDB" id="A0A8J3BUQ4"/>
<evidence type="ECO:0000256" key="1">
    <source>
        <dbReference type="SAM" id="Phobius"/>
    </source>
</evidence>
<name>A0A8J3BUQ4_9ACTN</name>
<dbReference type="Proteomes" id="UP000656042">
    <property type="component" value="Unassembled WGS sequence"/>
</dbReference>
<keyword evidence="3" id="KW-1185">Reference proteome</keyword>
<keyword evidence="1" id="KW-1133">Transmembrane helix</keyword>
<keyword evidence="1" id="KW-0472">Membrane</keyword>
<dbReference type="EMBL" id="BMMX01000001">
    <property type="protein sequence ID" value="GGK70757.1"/>
    <property type="molecule type" value="Genomic_DNA"/>
</dbReference>
<proteinExistence type="predicted"/>
<feature type="transmembrane region" description="Helical" evidence="1">
    <location>
        <begin position="107"/>
        <end position="127"/>
    </location>
</feature>
<reference evidence="2" key="1">
    <citation type="journal article" date="2014" name="Int. J. Syst. Evol. Microbiol.">
        <title>Complete genome sequence of Corynebacterium casei LMG S-19264T (=DSM 44701T), isolated from a smear-ripened cheese.</title>
        <authorList>
            <consortium name="US DOE Joint Genome Institute (JGI-PGF)"/>
            <person name="Walter F."/>
            <person name="Albersmeier A."/>
            <person name="Kalinowski J."/>
            <person name="Ruckert C."/>
        </authorList>
    </citation>
    <scope>NUCLEOTIDE SEQUENCE</scope>
    <source>
        <strain evidence="2">CGMCC 4.7299</strain>
    </source>
</reference>
<organism evidence="2 3">
    <name type="scientific">Mangrovihabitans endophyticus</name>
    <dbReference type="NCBI Taxonomy" id="1751298"/>
    <lineage>
        <taxon>Bacteria</taxon>
        <taxon>Bacillati</taxon>
        <taxon>Actinomycetota</taxon>
        <taxon>Actinomycetes</taxon>
        <taxon>Micromonosporales</taxon>
        <taxon>Micromonosporaceae</taxon>
        <taxon>Mangrovihabitans</taxon>
    </lineage>
</organism>